<evidence type="ECO:0000256" key="5">
    <source>
        <dbReference type="ARBA" id="ARBA00023049"/>
    </source>
</evidence>
<evidence type="ECO:0000313" key="7">
    <source>
        <dbReference type="EMBL" id="STO28756.1"/>
    </source>
</evidence>
<dbReference type="Pfam" id="PF04002">
    <property type="entry name" value="RadC"/>
    <property type="match status" value="1"/>
</dbReference>
<dbReference type="GO" id="GO:0008237">
    <property type="term" value="F:metallopeptidase activity"/>
    <property type="evidence" value="ECO:0007669"/>
    <property type="project" value="UniProtKB-KW"/>
</dbReference>
<dbReference type="PANTHER" id="PTHR30471:SF3">
    <property type="entry name" value="UPF0758 PROTEIN YEES-RELATED"/>
    <property type="match status" value="1"/>
</dbReference>
<keyword evidence="4" id="KW-0862">Zinc</keyword>
<gene>
    <name evidence="7" type="primary">traC_2</name>
    <name evidence="7" type="ORF">NCTC10723_00067</name>
</gene>
<protein>
    <submittedName>
        <fullName evidence="7">DNA primase TraC</fullName>
        <ecNumber evidence="7">2.7.7.-</ecNumber>
    </submittedName>
</protein>
<dbReference type="OrthoDB" id="9792687at2"/>
<dbReference type="Gene3D" id="3.40.140.10">
    <property type="entry name" value="Cytidine Deaminase, domain 2"/>
    <property type="match status" value="1"/>
</dbReference>
<evidence type="ECO:0000256" key="1">
    <source>
        <dbReference type="ARBA" id="ARBA00022670"/>
    </source>
</evidence>
<dbReference type="InterPro" id="IPR020891">
    <property type="entry name" value="UPF0758_CS"/>
</dbReference>
<feature type="domain" description="MPN" evidence="6">
    <location>
        <begin position="207"/>
        <end position="328"/>
    </location>
</feature>
<dbReference type="InterPro" id="IPR041459">
    <property type="entry name" value="MPTase-PolyVal"/>
</dbReference>
<dbReference type="InterPro" id="IPR001405">
    <property type="entry name" value="UPF0758"/>
</dbReference>
<dbReference type="Proteomes" id="UP000255328">
    <property type="component" value="Unassembled WGS sequence"/>
</dbReference>
<dbReference type="PROSITE" id="PS50249">
    <property type="entry name" value="MPN"/>
    <property type="match status" value="1"/>
</dbReference>
<accession>A0A377GP61</accession>
<evidence type="ECO:0000259" key="6">
    <source>
        <dbReference type="PROSITE" id="PS50249"/>
    </source>
</evidence>
<reference evidence="7 8" key="1">
    <citation type="submission" date="2018-06" db="EMBL/GenBank/DDBJ databases">
        <authorList>
            <consortium name="Pathogen Informatics"/>
            <person name="Doyle S."/>
        </authorList>
    </citation>
    <scope>NUCLEOTIDE SEQUENCE [LARGE SCALE GENOMIC DNA]</scope>
    <source>
        <strain evidence="7 8">NCTC10723</strain>
    </source>
</reference>
<evidence type="ECO:0000256" key="4">
    <source>
        <dbReference type="ARBA" id="ARBA00022833"/>
    </source>
</evidence>
<evidence type="ECO:0000256" key="2">
    <source>
        <dbReference type="ARBA" id="ARBA00022723"/>
    </source>
</evidence>
<dbReference type="InterPro" id="IPR037518">
    <property type="entry name" value="MPN"/>
</dbReference>
<dbReference type="GO" id="GO:0003697">
    <property type="term" value="F:single-stranded DNA binding"/>
    <property type="evidence" value="ECO:0007669"/>
    <property type="project" value="InterPro"/>
</dbReference>
<dbReference type="InterPro" id="IPR025657">
    <property type="entry name" value="RadC_JAB"/>
</dbReference>
<dbReference type="AlphaFoldDB" id="A0A377GP61"/>
<dbReference type="PROSITE" id="PS01302">
    <property type="entry name" value="UPF0758"/>
    <property type="match status" value="1"/>
</dbReference>
<sequence>MKNSFYKYFDCESKEELYQKYRNNEVQELSAYFEFLKNRELQVSVNIEKELLEFINAYPPNKNEIQVIMVNNSGKIRTCKNFDINDYTIKDVIKDTYDTSATKFILTANLPDLKSTELRKISYTEPFKDLEYITDKLEDIGYSKLTGQVITGDNKIIYDDYIYFADFSPSPSNKNYFSKEIKNFSYDEEYREFANHIAKQELKGLNLIENREEVKNTLIKTYGGLSQEQLGVILYDQNNNIKDIINPFVGQIDKSQVDLRIVTSTLLREDIKGIQLIHNHPSGNVRPSKQDISLTEAIEDLSILLEKQLTDHYIIGNDIFSFSEEGMLLKNLRKNQMKETEISEESIKFKRETYKQADIKDKFKESRKQFVEEVIKSLENNKIPWEKSWENPSYNPTTGARYKGGNSIKLSLEAVKHNYKDPRWVTFLQAKEQGWKIKKGAKSVTLEVFKYYDTSTKKDLDIDFIKTLSKEEKRQYLKTNVKTFCKTFNVFNAEQIEGIPPLEEKKRSVNYNKIKLIEQNCGVPITFGGDMAFYSVTDDKICMPPRESFKSANSYYATMLHEIAHSTGHPSRLNRPLNNKFGTKDYAYEELIAEFSSVFIGQEKGLKYNFENNKAYIQSWVQLLKNDPNVLFRAAAQAEKVTDRVLGYEKVISKELGKEKVKEKSKDKKAQLSMAL</sequence>
<keyword evidence="5" id="KW-0482">Metalloprotease</keyword>
<dbReference type="InterPro" id="IPR013610">
    <property type="entry name" value="ArdC_N"/>
</dbReference>
<proteinExistence type="predicted"/>
<dbReference type="EC" id="2.7.7.-" evidence="7"/>
<keyword evidence="2" id="KW-0479">Metal-binding</keyword>
<dbReference type="RefSeq" id="WP_115268249.1">
    <property type="nucleotide sequence ID" value="NZ_UGGU01000002.1"/>
</dbReference>
<dbReference type="PANTHER" id="PTHR30471">
    <property type="entry name" value="DNA REPAIR PROTEIN RADC"/>
    <property type="match status" value="1"/>
</dbReference>
<dbReference type="GO" id="GO:0006508">
    <property type="term" value="P:proteolysis"/>
    <property type="evidence" value="ECO:0007669"/>
    <property type="project" value="UniProtKB-KW"/>
</dbReference>
<dbReference type="EMBL" id="UGGU01000002">
    <property type="protein sequence ID" value="STO28756.1"/>
    <property type="molecule type" value="Genomic_DNA"/>
</dbReference>
<evidence type="ECO:0000313" key="8">
    <source>
        <dbReference type="Proteomes" id="UP000255328"/>
    </source>
</evidence>
<name>A0A377GP61_9FUSO</name>
<keyword evidence="3" id="KW-0378">Hydrolase</keyword>
<evidence type="ECO:0000256" key="3">
    <source>
        <dbReference type="ARBA" id="ARBA00022801"/>
    </source>
</evidence>
<dbReference type="Pfam" id="PF08401">
    <property type="entry name" value="ArdcN"/>
    <property type="match status" value="1"/>
</dbReference>
<dbReference type="Pfam" id="PF18818">
    <property type="entry name" value="MPTase-PolyVal"/>
    <property type="match status" value="1"/>
</dbReference>
<keyword evidence="8" id="KW-1185">Reference proteome</keyword>
<organism evidence="7 8">
    <name type="scientific">Fusobacterium necrogenes</name>
    <dbReference type="NCBI Taxonomy" id="858"/>
    <lineage>
        <taxon>Bacteria</taxon>
        <taxon>Fusobacteriati</taxon>
        <taxon>Fusobacteriota</taxon>
        <taxon>Fusobacteriia</taxon>
        <taxon>Fusobacteriales</taxon>
        <taxon>Fusobacteriaceae</taxon>
        <taxon>Fusobacterium</taxon>
    </lineage>
</organism>
<keyword evidence="7" id="KW-0548">Nucleotidyltransferase</keyword>
<dbReference type="GO" id="GO:0046872">
    <property type="term" value="F:metal ion binding"/>
    <property type="evidence" value="ECO:0007669"/>
    <property type="project" value="UniProtKB-KW"/>
</dbReference>
<keyword evidence="7" id="KW-0808">Transferase</keyword>
<dbReference type="GO" id="GO:0016779">
    <property type="term" value="F:nucleotidyltransferase activity"/>
    <property type="evidence" value="ECO:0007669"/>
    <property type="project" value="UniProtKB-KW"/>
</dbReference>
<keyword evidence="1" id="KW-0645">Protease</keyword>